<organism evidence="1 2">
    <name type="scientific">Podarcis lilfordi</name>
    <name type="common">Lilford's wall lizard</name>
    <dbReference type="NCBI Taxonomy" id="74358"/>
    <lineage>
        <taxon>Eukaryota</taxon>
        <taxon>Metazoa</taxon>
        <taxon>Chordata</taxon>
        <taxon>Craniata</taxon>
        <taxon>Vertebrata</taxon>
        <taxon>Euteleostomi</taxon>
        <taxon>Lepidosauria</taxon>
        <taxon>Squamata</taxon>
        <taxon>Bifurcata</taxon>
        <taxon>Unidentata</taxon>
        <taxon>Episquamata</taxon>
        <taxon>Laterata</taxon>
        <taxon>Lacertibaenia</taxon>
        <taxon>Lacertidae</taxon>
        <taxon>Podarcis</taxon>
    </lineage>
</organism>
<name>A0AA35KSQ0_9SAUR</name>
<evidence type="ECO:0000313" key="1">
    <source>
        <dbReference type="EMBL" id="CAI5782907.1"/>
    </source>
</evidence>
<gene>
    <name evidence="1" type="ORF">PODLI_1B024557</name>
</gene>
<dbReference type="EMBL" id="OX395133">
    <property type="protein sequence ID" value="CAI5782907.1"/>
    <property type="molecule type" value="Genomic_DNA"/>
</dbReference>
<protein>
    <submittedName>
        <fullName evidence="1">Uncharacterized protein</fullName>
    </submittedName>
</protein>
<sequence>MEASFRRHLRASFAGFLSKARTDVFVAHCHKAEADSGFAGSVAQMVLWRRHSWPQLIRTTLQVDENQRKLCQARLCHESCGDIVESVFGGGVGRNTGAGGV</sequence>
<proteinExistence type="predicted"/>
<accession>A0AA35KSQ0</accession>
<evidence type="ECO:0000313" key="2">
    <source>
        <dbReference type="Proteomes" id="UP001178461"/>
    </source>
</evidence>
<reference evidence="1" key="1">
    <citation type="submission" date="2022-12" db="EMBL/GenBank/DDBJ databases">
        <authorList>
            <person name="Alioto T."/>
            <person name="Alioto T."/>
            <person name="Gomez Garrido J."/>
        </authorList>
    </citation>
    <scope>NUCLEOTIDE SEQUENCE</scope>
</reference>
<dbReference type="Proteomes" id="UP001178461">
    <property type="component" value="Chromosome 8"/>
</dbReference>
<keyword evidence="2" id="KW-1185">Reference proteome</keyword>
<dbReference type="AlphaFoldDB" id="A0AA35KSQ0"/>